<dbReference type="STRING" id="696281.Desru_2515"/>
<dbReference type="RefSeq" id="WP_013842502.1">
    <property type="nucleotide sequence ID" value="NC_015589.1"/>
</dbReference>
<dbReference type="AlphaFoldDB" id="F6DP27"/>
<dbReference type="Pfam" id="PF07875">
    <property type="entry name" value="Coat_F"/>
    <property type="match status" value="1"/>
</dbReference>
<name>F6DP27_DESRL</name>
<dbReference type="KEGG" id="dru:Desru_2515"/>
<dbReference type="EMBL" id="CP002780">
    <property type="protein sequence ID" value="AEG60746.1"/>
    <property type="molecule type" value="Genomic_DNA"/>
</dbReference>
<dbReference type="PANTHER" id="PTHR39183:SF1">
    <property type="entry name" value="SPORE COAT PROTEIN F-LIKE PROTEIN YHCQ"/>
    <property type="match status" value="1"/>
</dbReference>
<dbReference type="OrthoDB" id="2901397at2"/>
<dbReference type="eggNOG" id="COG5577">
    <property type="taxonomic scope" value="Bacteria"/>
</dbReference>
<gene>
    <name evidence="1" type="ordered locus">Desru_2515</name>
</gene>
<proteinExistence type="predicted"/>
<evidence type="ECO:0000313" key="2">
    <source>
        <dbReference type="Proteomes" id="UP000009234"/>
    </source>
</evidence>
<accession>F6DP27</accession>
<reference evidence="2" key="1">
    <citation type="submission" date="2011-05" db="EMBL/GenBank/DDBJ databases">
        <title>Complete sequence of Desulfotomaculum ruminis DSM 2154.</title>
        <authorList>
            <person name="Lucas S."/>
            <person name="Copeland A."/>
            <person name="Lapidus A."/>
            <person name="Cheng J.-F."/>
            <person name="Goodwin L."/>
            <person name="Pitluck S."/>
            <person name="Lu M."/>
            <person name="Detter J.C."/>
            <person name="Han C."/>
            <person name="Tapia R."/>
            <person name="Land M."/>
            <person name="Hauser L."/>
            <person name="Kyrpides N."/>
            <person name="Ivanova N."/>
            <person name="Mikhailova N."/>
            <person name="Pagani I."/>
            <person name="Stams A.J.M."/>
            <person name="Plugge C.M."/>
            <person name="Muyzer G."/>
            <person name="Kuever J."/>
            <person name="Parshina S.N."/>
            <person name="Ivanova A.E."/>
            <person name="Nazina T.N."/>
            <person name="Brambilla E."/>
            <person name="Spring S."/>
            <person name="Klenk H.-P."/>
            <person name="Woyke T."/>
        </authorList>
    </citation>
    <scope>NUCLEOTIDE SEQUENCE [LARGE SCALE GENOMIC DNA]</scope>
    <source>
        <strain evidence="2">ATCC 23193 / DSM 2154 / NCIB 8452 / DL</strain>
    </source>
</reference>
<dbReference type="InterPro" id="IPR012851">
    <property type="entry name" value="Spore_coat_CotF-like"/>
</dbReference>
<organism evidence="1 2">
    <name type="scientific">Desulforamulus ruminis (strain ATCC 23193 / DSM 2154 / NCIMB 8452 / DL)</name>
    <name type="common">Desulfotomaculum ruminis</name>
    <dbReference type="NCBI Taxonomy" id="696281"/>
    <lineage>
        <taxon>Bacteria</taxon>
        <taxon>Bacillati</taxon>
        <taxon>Bacillota</taxon>
        <taxon>Clostridia</taxon>
        <taxon>Eubacteriales</taxon>
        <taxon>Peptococcaceae</taxon>
        <taxon>Desulforamulus</taxon>
    </lineage>
</organism>
<dbReference type="HOGENOM" id="CLU_163858_1_0_9"/>
<keyword evidence="2" id="KW-1185">Reference proteome</keyword>
<dbReference type="Proteomes" id="UP000009234">
    <property type="component" value="Chromosome"/>
</dbReference>
<protein>
    <submittedName>
        <fullName evidence="1">Coat F domain protein</fullName>
    </submittedName>
</protein>
<dbReference type="PANTHER" id="PTHR39183">
    <property type="entry name" value="SPORE COAT PROTEIN F-LIKE PROTEIN YHCQ"/>
    <property type="match status" value="1"/>
</dbReference>
<evidence type="ECO:0000313" key="1">
    <source>
        <dbReference type="EMBL" id="AEG60746.1"/>
    </source>
</evidence>
<reference evidence="1 2" key="2">
    <citation type="journal article" date="2012" name="Stand. Genomic Sci.">
        <title>Complete genome sequence of the sulfate-reducing firmicute Desulfotomaculum ruminis type strain (DL(T)).</title>
        <authorList>
            <person name="Spring S."/>
            <person name="Visser M."/>
            <person name="Lu M."/>
            <person name="Copeland A."/>
            <person name="Lapidus A."/>
            <person name="Lucas S."/>
            <person name="Cheng J.F."/>
            <person name="Han C."/>
            <person name="Tapia R."/>
            <person name="Goodwin L.A."/>
            <person name="Pitluck S."/>
            <person name="Ivanova N."/>
            <person name="Land M."/>
            <person name="Hauser L."/>
            <person name="Larimer F."/>
            <person name="Rohde M."/>
            <person name="Goker M."/>
            <person name="Detter J.C."/>
            <person name="Kyrpides N.C."/>
            <person name="Woyke T."/>
            <person name="Schaap P.J."/>
            <person name="Plugge C.M."/>
            <person name="Muyzer G."/>
            <person name="Kuever J."/>
            <person name="Pereira I.A."/>
            <person name="Parshina S.N."/>
            <person name="Bernier-Latmani R."/>
            <person name="Stams A.J."/>
            <person name="Klenk H.P."/>
        </authorList>
    </citation>
    <scope>NUCLEOTIDE SEQUENCE [LARGE SCALE GENOMIC DNA]</scope>
    <source>
        <strain evidence="2">ATCC 23193 / DSM 2154 / NCIB 8452 / DL</strain>
    </source>
</reference>
<sequence length="103" mass="11172">MPSLFSGIMGGSGDGPSISNEIIANDMLAGAKAAAQGYLNAALESSTPELKNLFSSNVTQVLQGQQTVSELALRKNWYSPYKPEEEQLKETFQFSQNFTENHA</sequence>